<dbReference type="InterPro" id="IPR010964">
    <property type="entry name" value="M20A_pepV-rel"/>
</dbReference>
<evidence type="ECO:0000256" key="7">
    <source>
        <dbReference type="ARBA" id="ARBA00022997"/>
    </source>
</evidence>
<evidence type="ECO:0000256" key="2">
    <source>
        <dbReference type="ARBA" id="ARBA00006247"/>
    </source>
</evidence>
<comment type="cofactor">
    <cofactor evidence="1">
        <name>Zn(2+)</name>
        <dbReference type="ChEBI" id="CHEBI:29105"/>
    </cofactor>
</comment>
<feature type="domain" description="Peptidase M20 dimerisation" evidence="9">
    <location>
        <begin position="256"/>
        <end position="291"/>
    </location>
</feature>
<dbReference type="Pfam" id="PF01546">
    <property type="entry name" value="Peptidase_M20"/>
    <property type="match status" value="1"/>
</dbReference>
<evidence type="ECO:0000256" key="8">
    <source>
        <dbReference type="ARBA" id="ARBA00023049"/>
    </source>
</evidence>
<keyword evidence="4" id="KW-0479">Metal-binding</keyword>
<evidence type="ECO:0000256" key="4">
    <source>
        <dbReference type="ARBA" id="ARBA00022723"/>
    </source>
</evidence>
<name>A0ABR9ZTS7_9FIRM</name>
<dbReference type="NCBIfam" id="TIGR01887">
    <property type="entry name" value="dipeptidaselike"/>
    <property type="match status" value="1"/>
</dbReference>
<evidence type="ECO:0000256" key="3">
    <source>
        <dbReference type="ARBA" id="ARBA00022670"/>
    </source>
</evidence>
<evidence type="ECO:0000256" key="6">
    <source>
        <dbReference type="ARBA" id="ARBA00022833"/>
    </source>
</evidence>
<evidence type="ECO:0000313" key="10">
    <source>
        <dbReference type="EMBL" id="MBF4693285.1"/>
    </source>
</evidence>
<comment type="similarity">
    <text evidence="2">Belongs to the peptidase M20A family.</text>
</comment>
<dbReference type="RefSeq" id="WP_194701527.1">
    <property type="nucleotide sequence ID" value="NZ_JADKNH010000005.1"/>
</dbReference>
<evidence type="ECO:0000259" key="9">
    <source>
        <dbReference type="Pfam" id="PF07687"/>
    </source>
</evidence>
<dbReference type="InterPro" id="IPR002933">
    <property type="entry name" value="Peptidase_M20"/>
</dbReference>
<keyword evidence="7" id="KW-0224">Dipeptidase</keyword>
<dbReference type="PROSITE" id="PS00759">
    <property type="entry name" value="ARGE_DAPE_CPG2_2"/>
    <property type="match status" value="1"/>
</dbReference>
<dbReference type="NCBIfam" id="NF005591">
    <property type="entry name" value="PRK07318.1"/>
    <property type="match status" value="1"/>
</dbReference>
<accession>A0ABR9ZTS7</accession>
<keyword evidence="3" id="KW-0645">Protease</keyword>
<dbReference type="PANTHER" id="PTHR43808:SF31">
    <property type="entry name" value="N-ACETYL-L-CITRULLINE DEACETYLASE"/>
    <property type="match status" value="1"/>
</dbReference>
<reference evidence="10 11" key="1">
    <citation type="submission" date="2020-11" db="EMBL/GenBank/DDBJ databases">
        <title>Fusibacter basophilias sp. nov.</title>
        <authorList>
            <person name="Qiu D."/>
        </authorList>
    </citation>
    <scope>NUCLEOTIDE SEQUENCE [LARGE SCALE GENOMIC DNA]</scope>
    <source>
        <strain evidence="10 11">Q10-2</strain>
    </source>
</reference>
<evidence type="ECO:0000256" key="1">
    <source>
        <dbReference type="ARBA" id="ARBA00001947"/>
    </source>
</evidence>
<dbReference type="PANTHER" id="PTHR43808">
    <property type="entry name" value="ACETYLORNITHINE DEACETYLASE"/>
    <property type="match status" value="1"/>
</dbReference>
<proteinExistence type="inferred from homology"/>
<evidence type="ECO:0000313" key="11">
    <source>
        <dbReference type="Proteomes" id="UP000614200"/>
    </source>
</evidence>
<dbReference type="SUPFAM" id="SSF55031">
    <property type="entry name" value="Bacterial exopeptidase dimerisation domain"/>
    <property type="match status" value="1"/>
</dbReference>
<dbReference type="Gene3D" id="3.30.70.360">
    <property type="match status" value="2"/>
</dbReference>
<dbReference type="SUPFAM" id="SSF53187">
    <property type="entry name" value="Zn-dependent exopeptidases"/>
    <property type="match status" value="1"/>
</dbReference>
<dbReference type="Gene3D" id="3.40.630.10">
    <property type="entry name" value="Zn peptidases"/>
    <property type="match status" value="1"/>
</dbReference>
<dbReference type="CDD" id="cd03888">
    <property type="entry name" value="M20_PepV"/>
    <property type="match status" value="1"/>
</dbReference>
<evidence type="ECO:0000256" key="5">
    <source>
        <dbReference type="ARBA" id="ARBA00022801"/>
    </source>
</evidence>
<dbReference type="InterPro" id="IPR050072">
    <property type="entry name" value="Peptidase_M20A"/>
</dbReference>
<keyword evidence="11" id="KW-1185">Reference proteome</keyword>
<protein>
    <submittedName>
        <fullName evidence="10">Dipeptidase PepV</fullName>
    </submittedName>
</protein>
<dbReference type="InterPro" id="IPR001261">
    <property type="entry name" value="ArgE/DapE_CS"/>
</dbReference>
<keyword evidence="8" id="KW-0482">Metalloprotease</keyword>
<organism evidence="10 11">
    <name type="scientific">Fusibacter ferrireducens</name>
    <dbReference type="NCBI Taxonomy" id="2785058"/>
    <lineage>
        <taxon>Bacteria</taxon>
        <taxon>Bacillati</taxon>
        <taxon>Bacillota</taxon>
        <taxon>Clostridia</taxon>
        <taxon>Eubacteriales</taxon>
        <taxon>Eubacteriales Family XII. Incertae Sedis</taxon>
        <taxon>Fusibacter</taxon>
    </lineage>
</organism>
<keyword evidence="6" id="KW-0862">Zinc</keyword>
<dbReference type="Proteomes" id="UP000614200">
    <property type="component" value="Unassembled WGS sequence"/>
</dbReference>
<gene>
    <name evidence="10" type="primary">pepV</name>
    <name evidence="10" type="ORF">ISU02_09145</name>
</gene>
<dbReference type="InterPro" id="IPR036264">
    <property type="entry name" value="Bact_exopeptidase_dim_dom"/>
</dbReference>
<comment type="caution">
    <text evidence="10">The sequence shown here is derived from an EMBL/GenBank/DDBJ whole genome shotgun (WGS) entry which is preliminary data.</text>
</comment>
<dbReference type="InterPro" id="IPR011650">
    <property type="entry name" value="Peptidase_M20_dimer"/>
</dbReference>
<dbReference type="EMBL" id="JADKNH010000005">
    <property type="protein sequence ID" value="MBF4693285.1"/>
    <property type="molecule type" value="Genomic_DNA"/>
</dbReference>
<sequence length="463" mass="51345">MTFEKTVQLFKDEVIQSTRELIQIKSVKAPAQGDMPFGKGIQDALEYTLSLGDALGFKTKNMENHVGYIEFGEGKEMVGILCHLDVVPEGDQWTYPPFSATIANDRIYGRGAIDDKGPAIASLYAMKALKDIGIEPKKRVRLILGTDEESGSSCIKHYLKHEEVPTVSFSPDADFPVIHGEMGIIVFKLEKTFTDKCEDGGIKILSLKGGNAPNMVPDYAEARLIENHPIKEILTAYNATKGTQIEYIKEDHVTVLKSYGVSAHGSAPEKGKNAISALIQFLDLIDMEIGDLSNFIRFLSRTIGMETNGQSFGIGLKDEYNELVFNLGLIELDEDHGSVVVNVRYPITTKEKLVKAGVESTLQDTGIQITKWRGVDPLFFKPNHPLVKTLMKVYRDRTGDLDSKPITIGGGTYARSMPNSVAFGALLPGREDTMHQRDEYIEIKDLLKITEIYASAIYELLML</sequence>
<keyword evidence="5" id="KW-0378">Hydrolase</keyword>
<dbReference type="Pfam" id="PF07687">
    <property type="entry name" value="M20_dimer"/>
    <property type="match status" value="1"/>
</dbReference>